<protein>
    <submittedName>
        <fullName evidence="1">Uncharacterized protein</fullName>
    </submittedName>
</protein>
<dbReference type="ExpressionAtlas" id="M8CS84">
    <property type="expression patterns" value="baseline"/>
</dbReference>
<sequence>MGEHRLAIKPDLKEATLHASKSLDLDEVQSYILVKRSSESTPTTRDADPKKLLHLHFPLWFQNVEQYQTARDKVGSIFNLEGTFDE</sequence>
<evidence type="ECO:0000313" key="1">
    <source>
        <dbReference type="EnsemblPlants" id="EMT26556"/>
    </source>
</evidence>
<dbReference type="AlphaFoldDB" id="M8CS84"/>
<reference evidence="1" key="1">
    <citation type="submission" date="2015-06" db="UniProtKB">
        <authorList>
            <consortium name="EnsemblPlants"/>
        </authorList>
    </citation>
    <scope>IDENTIFICATION</scope>
</reference>
<proteinExistence type="predicted"/>
<organism evidence="1">
    <name type="scientific">Aegilops tauschii</name>
    <name type="common">Tausch's goatgrass</name>
    <name type="synonym">Aegilops squarrosa</name>
    <dbReference type="NCBI Taxonomy" id="37682"/>
    <lineage>
        <taxon>Eukaryota</taxon>
        <taxon>Viridiplantae</taxon>
        <taxon>Streptophyta</taxon>
        <taxon>Embryophyta</taxon>
        <taxon>Tracheophyta</taxon>
        <taxon>Spermatophyta</taxon>
        <taxon>Magnoliopsida</taxon>
        <taxon>Liliopsida</taxon>
        <taxon>Poales</taxon>
        <taxon>Poaceae</taxon>
        <taxon>BOP clade</taxon>
        <taxon>Pooideae</taxon>
        <taxon>Triticodae</taxon>
        <taxon>Triticeae</taxon>
        <taxon>Triticinae</taxon>
        <taxon>Aegilops</taxon>
    </lineage>
</organism>
<name>M8CS84_AEGTA</name>
<dbReference type="EnsemblPlants" id="EMT26556">
    <property type="protein sequence ID" value="EMT26556"/>
    <property type="gene ID" value="F775_22621"/>
</dbReference>
<accession>M8CS84</accession>